<feature type="non-terminal residue" evidence="3">
    <location>
        <position position="1"/>
    </location>
</feature>
<evidence type="ECO:0000256" key="1">
    <source>
        <dbReference type="PROSITE-ProRule" id="PRU00047"/>
    </source>
</evidence>
<dbReference type="PANTHER" id="PTHR31286:SF167">
    <property type="entry name" value="OS09G0268800 PROTEIN"/>
    <property type="match status" value="1"/>
</dbReference>
<accession>A0A7J9D1U3</accession>
<comment type="caution">
    <text evidence="3">The sequence shown here is derived from an EMBL/GenBank/DDBJ whole genome shotgun (WGS) entry which is preliminary data.</text>
</comment>
<organism evidence="3 4">
    <name type="scientific">Gossypium gossypioides</name>
    <name type="common">Mexican cotton</name>
    <name type="synonym">Selera gossypioides</name>
    <dbReference type="NCBI Taxonomy" id="34282"/>
    <lineage>
        <taxon>Eukaryota</taxon>
        <taxon>Viridiplantae</taxon>
        <taxon>Streptophyta</taxon>
        <taxon>Embryophyta</taxon>
        <taxon>Tracheophyta</taxon>
        <taxon>Spermatophyta</taxon>
        <taxon>Magnoliopsida</taxon>
        <taxon>eudicotyledons</taxon>
        <taxon>Gunneridae</taxon>
        <taxon>Pentapetalae</taxon>
        <taxon>rosids</taxon>
        <taxon>malvids</taxon>
        <taxon>Malvales</taxon>
        <taxon>Malvaceae</taxon>
        <taxon>Malvoideae</taxon>
        <taxon>Gossypium</taxon>
    </lineage>
</organism>
<dbReference type="Pfam" id="PF14392">
    <property type="entry name" value="zf-CCHC_4"/>
    <property type="match status" value="1"/>
</dbReference>
<dbReference type="PROSITE" id="PS50158">
    <property type="entry name" value="ZF_CCHC"/>
    <property type="match status" value="1"/>
</dbReference>
<dbReference type="AlphaFoldDB" id="A0A7J9D1U3"/>
<reference evidence="3 4" key="1">
    <citation type="journal article" date="2019" name="Genome Biol. Evol.">
        <title>Insights into the evolution of the New World diploid cottons (Gossypium, subgenus Houzingenia) based on genome sequencing.</title>
        <authorList>
            <person name="Grover C.E."/>
            <person name="Arick M.A. 2nd"/>
            <person name="Thrash A."/>
            <person name="Conover J.L."/>
            <person name="Sanders W.S."/>
            <person name="Peterson D.G."/>
            <person name="Frelichowski J.E."/>
            <person name="Scheffler J.A."/>
            <person name="Scheffler B.E."/>
            <person name="Wendel J.F."/>
        </authorList>
    </citation>
    <scope>NUCLEOTIDE SEQUENCE [LARGE SCALE GENOMIC DNA]</scope>
    <source>
        <strain evidence="3">5</strain>
        <tissue evidence="3">Leaf</tissue>
    </source>
</reference>
<dbReference type="InterPro" id="IPR001878">
    <property type="entry name" value="Znf_CCHC"/>
</dbReference>
<keyword evidence="4" id="KW-1185">Reference proteome</keyword>
<keyword evidence="1" id="KW-0862">Zinc</keyword>
<sequence>EEDLELILEGRPWLFRKSIILFDKLCQTVERDQIKLTSSPFWIKIESGFPEFDKKDLLHAIGATFGGVLKSEINEEFCRLRINLDVQRPLRRGIFVSTDYVNKVWIPFKYENLSMFCFGCGRMGHGMSNCNQILPARKNKISENPPYSLALKAKSKLVGKESGGLTREFGIDRRGEMLKEHDCFSGLGEAEKVSDCNRKKGQKPYHEKKVYWTRTQPGTTTKAKNNTRKRESLDADLKGCYKENVDREGIKRLKQDISEDYDKGPSEMMIDNAEQLDVQDLLRSAAASRQADRAQ</sequence>
<evidence type="ECO:0000313" key="3">
    <source>
        <dbReference type="EMBL" id="MBA0754713.1"/>
    </source>
</evidence>
<dbReference type="PANTHER" id="PTHR31286">
    <property type="entry name" value="GLYCINE-RICH CELL WALL STRUCTURAL PROTEIN 1.8-LIKE"/>
    <property type="match status" value="1"/>
</dbReference>
<dbReference type="InterPro" id="IPR040256">
    <property type="entry name" value="At4g02000-like"/>
</dbReference>
<evidence type="ECO:0000313" key="4">
    <source>
        <dbReference type="Proteomes" id="UP000593579"/>
    </source>
</evidence>
<proteinExistence type="predicted"/>
<name>A0A7J9D1U3_GOSGO</name>
<dbReference type="GO" id="GO:0003676">
    <property type="term" value="F:nucleic acid binding"/>
    <property type="evidence" value="ECO:0007669"/>
    <property type="project" value="InterPro"/>
</dbReference>
<gene>
    <name evidence="3" type="ORF">Gogos_000053</name>
</gene>
<protein>
    <recommendedName>
        <fullName evidence="2">CCHC-type domain-containing protein</fullName>
    </recommendedName>
</protein>
<dbReference type="Proteomes" id="UP000593579">
    <property type="component" value="Unassembled WGS sequence"/>
</dbReference>
<keyword evidence="1" id="KW-0479">Metal-binding</keyword>
<feature type="domain" description="CCHC-type" evidence="2">
    <location>
        <begin position="117"/>
        <end position="132"/>
    </location>
</feature>
<keyword evidence="1" id="KW-0863">Zinc-finger</keyword>
<evidence type="ECO:0000259" key="2">
    <source>
        <dbReference type="PROSITE" id="PS50158"/>
    </source>
</evidence>
<dbReference type="InterPro" id="IPR025836">
    <property type="entry name" value="Zn_knuckle_CX2CX4HX4C"/>
</dbReference>
<dbReference type="OrthoDB" id="966987at2759"/>
<dbReference type="GO" id="GO:0008270">
    <property type="term" value="F:zinc ion binding"/>
    <property type="evidence" value="ECO:0007669"/>
    <property type="project" value="UniProtKB-KW"/>
</dbReference>
<dbReference type="EMBL" id="JABEZY010263432">
    <property type="protein sequence ID" value="MBA0754713.1"/>
    <property type="molecule type" value="Genomic_DNA"/>
</dbReference>